<gene>
    <name evidence="1" type="ORF">GGQ90_001775</name>
</gene>
<name>A0A7W6LRG4_9SPHN</name>
<organism evidence="1 2">
    <name type="scientific">Sphingobium scionense</name>
    <dbReference type="NCBI Taxonomy" id="1404341"/>
    <lineage>
        <taxon>Bacteria</taxon>
        <taxon>Pseudomonadati</taxon>
        <taxon>Pseudomonadota</taxon>
        <taxon>Alphaproteobacteria</taxon>
        <taxon>Sphingomonadales</taxon>
        <taxon>Sphingomonadaceae</taxon>
        <taxon>Sphingobium</taxon>
    </lineage>
</organism>
<protein>
    <submittedName>
        <fullName evidence="1">Putative secreted protein</fullName>
    </submittedName>
</protein>
<accession>A0A7W6LRG4</accession>
<dbReference type="RefSeq" id="WP_188081778.1">
    <property type="nucleotide sequence ID" value="NZ_JACIEU010000006.1"/>
</dbReference>
<evidence type="ECO:0000313" key="1">
    <source>
        <dbReference type="EMBL" id="MBB4147997.1"/>
    </source>
</evidence>
<comment type="caution">
    <text evidence="1">The sequence shown here is derived from an EMBL/GenBank/DDBJ whole genome shotgun (WGS) entry which is preliminary data.</text>
</comment>
<sequence length="151" mass="16050">MAYTDKLKSTRVYIAMGDGATPTEVFAPMCGINTKGFQQTRATNDTVDWDCADPDASPITVRDIGAKDWTITGSGLLHRSLLADLQAAFDSGNPTNFRFVFDEPTGSEVIDGFYAGPGIVTDFNITGNNGEYVNISITISGAGPVAFVTNP</sequence>
<dbReference type="InterPro" id="IPR011855">
    <property type="entry name" value="Phgtail_TP901_1"/>
</dbReference>
<proteinExistence type="predicted"/>
<dbReference type="AlphaFoldDB" id="A0A7W6LRG4"/>
<dbReference type="Proteomes" id="UP000590524">
    <property type="component" value="Unassembled WGS sequence"/>
</dbReference>
<keyword evidence="2" id="KW-1185">Reference proteome</keyword>
<reference evidence="1 2" key="1">
    <citation type="submission" date="2020-08" db="EMBL/GenBank/DDBJ databases">
        <title>Genomic Encyclopedia of Type Strains, Phase IV (KMG-IV): sequencing the most valuable type-strain genomes for metagenomic binning, comparative biology and taxonomic classification.</title>
        <authorList>
            <person name="Goeker M."/>
        </authorList>
    </citation>
    <scope>NUCLEOTIDE SEQUENCE [LARGE SCALE GENOMIC DNA]</scope>
    <source>
        <strain evidence="1 2">DSM 19371</strain>
    </source>
</reference>
<dbReference type="EMBL" id="JACIEU010000006">
    <property type="protein sequence ID" value="MBB4147997.1"/>
    <property type="molecule type" value="Genomic_DNA"/>
</dbReference>
<dbReference type="Pfam" id="PF06199">
    <property type="entry name" value="Phage_tail_2"/>
    <property type="match status" value="1"/>
</dbReference>
<evidence type="ECO:0000313" key="2">
    <source>
        <dbReference type="Proteomes" id="UP000590524"/>
    </source>
</evidence>